<dbReference type="InterPro" id="IPR007527">
    <property type="entry name" value="Znf_SWIM"/>
</dbReference>
<protein>
    <submittedName>
        <fullName evidence="4">Uncharacterized protein LOC111023978</fullName>
    </submittedName>
</protein>
<evidence type="ECO:0000256" key="1">
    <source>
        <dbReference type="PROSITE-ProRule" id="PRU00325"/>
    </source>
</evidence>
<reference evidence="4" key="1">
    <citation type="submission" date="2025-08" db="UniProtKB">
        <authorList>
            <consortium name="RefSeq"/>
        </authorList>
    </citation>
    <scope>IDENTIFICATION</scope>
    <source>
        <strain evidence="4">OHB3-1</strain>
    </source>
</reference>
<keyword evidence="1" id="KW-0862">Zinc</keyword>
<feature type="domain" description="SWIM-type" evidence="2">
    <location>
        <begin position="113"/>
        <end position="154"/>
    </location>
</feature>
<name>A0A6J1DXB4_MOMCH</name>
<evidence type="ECO:0000259" key="2">
    <source>
        <dbReference type="PROSITE" id="PS50966"/>
    </source>
</evidence>
<evidence type="ECO:0000313" key="4">
    <source>
        <dbReference type="RefSeq" id="XP_022157216.1"/>
    </source>
</evidence>
<dbReference type="PROSITE" id="PS50966">
    <property type="entry name" value="ZF_SWIM"/>
    <property type="match status" value="1"/>
</dbReference>
<sequence length="246" mass="29027">MRHLEQVVPEIREELQEIGYEKWARAFSTKNRHGLMTTNISESINSTFSEARELPVICLLQNIRDLMQRWFYERRSFYSYQQIDITPWTANALRSSLKESRTMDIYPVDQYLYDVHNDDRHFNVNILHCTCNFKQWDIDFIPCSHACLAISRRGLELHSFVHKFYHVKTLQLLYSWNVHPIGQIENILPPVQPDDTGILPPNVKRSAGRPRKKRLISRVEATNTVRCGRCHKLGHNRRRCKNPPAT</sequence>
<keyword evidence="3" id="KW-1185">Reference proteome</keyword>
<dbReference type="Proteomes" id="UP000504603">
    <property type="component" value="Unplaced"/>
</dbReference>
<evidence type="ECO:0000313" key="3">
    <source>
        <dbReference type="Proteomes" id="UP000504603"/>
    </source>
</evidence>
<dbReference type="OrthoDB" id="1895098at2759"/>
<keyword evidence="1" id="KW-0479">Metal-binding</keyword>
<dbReference type="AlphaFoldDB" id="A0A6J1DXB4"/>
<dbReference type="PANTHER" id="PTHR31973:SF187">
    <property type="entry name" value="MUTATOR TRANSPOSASE MUDRA PROTEIN"/>
    <property type="match status" value="1"/>
</dbReference>
<organism evidence="3 4">
    <name type="scientific">Momordica charantia</name>
    <name type="common">Bitter gourd</name>
    <name type="synonym">Balsam pear</name>
    <dbReference type="NCBI Taxonomy" id="3673"/>
    <lineage>
        <taxon>Eukaryota</taxon>
        <taxon>Viridiplantae</taxon>
        <taxon>Streptophyta</taxon>
        <taxon>Embryophyta</taxon>
        <taxon>Tracheophyta</taxon>
        <taxon>Spermatophyta</taxon>
        <taxon>Magnoliopsida</taxon>
        <taxon>eudicotyledons</taxon>
        <taxon>Gunneridae</taxon>
        <taxon>Pentapetalae</taxon>
        <taxon>rosids</taxon>
        <taxon>fabids</taxon>
        <taxon>Cucurbitales</taxon>
        <taxon>Cucurbitaceae</taxon>
        <taxon>Momordiceae</taxon>
        <taxon>Momordica</taxon>
    </lineage>
</organism>
<dbReference type="KEGG" id="mcha:111023978"/>
<dbReference type="GeneID" id="111023978"/>
<dbReference type="RefSeq" id="XP_022157216.1">
    <property type="nucleotide sequence ID" value="XM_022301524.1"/>
</dbReference>
<dbReference type="GO" id="GO:0008270">
    <property type="term" value="F:zinc ion binding"/>
    <property type="evidence" value="ECO:0007669"/>
    <property type="project" value="UniProtKB-KW"/>
</dbReference>
<accession>A0A6J1DXB4</accession>
<dbReference type="PANTHER" id="PTHR31973">
    <property type="entry name" value="POLYPROTEIN, PUTATIVE-RELATED"/>
    <property type="match status" value="1"/>
</dbReference>
<keyword evidence="1" id="KW-0863">Zinc-finger</keyword>
<proteinExistence type="predicted"/>
<gene>
    <name evidence="4" type="primary">LOC111023978</name>
</gene>